<feature type="transmembrane region" description="Helical" evidence="7">
    <location>
        <begin position="389"/>
        <end position="409"/>
    </location>
</feature>
<feature type="transmembrane region" description="Helical" evidence="7">
    <location>
        <begin position="354"/>
        <end position="382"/>
    </location>
</feature>
<dbReference type="InterPro" id="IPR001279">
    <property type="entry name" value="Metallo-B-lactamas"/>
</dbReference>
<keyword evidence="3 7" id="KW-0812">Transmembrane</keyword>
<feature type="compositionally biased region" description="Basic and acidic residues" evidence="6">
    <location>
        <begin position="672"/>
        <end position="681"/>
    </location>
</feature>
<dbReference type="NCBIfam" id="TIGR00360">
    <property type="entry name" value="ComEC_N-term"/>
    <property type="match status" value="1"/>
</dbReference>
<feature type="transmembrane region" description="Helical" evidence="7">
    <location>
        <begin position="484"/>
        <end position="504"/>
    </location>
</feature>
<comment type="caution">
    <text evidence="10">The sequence shown here is derived from an EMBL/GenBank/DDBJ whole genome shotgun (WGS) entry which is preliminary data.</text>
</comment>
<evidence type="ECO:0000256" key="1">
    <source>
        <dbReference type="ARBA" id="ARBA00004651"/>
    </source>
</evidence>
<evidence type="ECO:0000259" key="8">
    <source>
        <dbReference type="Pfam" id="PF00753"/>
    </source>
</evidence>
<feature type="compositionally biased region" description="Basic and acidic residues" evidence="6">
    <location>
        <begin position="56"/>
        <end position="69"/>
    </location>
</feature>
<dbReference type="PANTHER" id="PTHR30619">
    <property type="entry name" value="DNA INTERNALIZATION/COMPETENCE PROTEIN COMEC/REC2"/>
    <property type="match status" value="1"/>
</dbReference>
<dbReference type="InterPro" id="IPR052159">
    <property type="entry name" value="Competence_DNA_uptake"/>
</dbReference>
<feature type="transmembrane region" description="Helical" evidence="7">
    <location>
        <begin position="106"/>
        <end position="127"/>
    </location>
</feature>
<dbReference type="EMBL" id="JBHSGF010000005">
    <property type="protein sequence ID" value="MFC4555186.1"/>
    <property type="molecule type" value="Genomic_DNA"/>
</dbReference>
<keyword evidence="5 7" id="KW-0472">Membrane</keyword>
<feature type="domain" description="Metallo-beta-lactamase" evidence="8">
    <location>
        <begin position="578"/>
        <end position="659"/>
    </location>
</feature>
<evidence type="ECO:0000256" key="3">
    <source>
        <dbReference type="ARBA" id="ARBA00022692"/>
    </source>
</evidence>
<evidence type="ECO:0000256" key="6">
    <source>
        <dbReference type="SAM" id="MobiDB-lite"/>
    </source>
</evidence>
<feature type="transmembrane region" description="Helical" evidence="7">
    <location>
        <begin position="455"/>
        <end position="478"/>
    </location>
</feature>
<dbReference type="InterPro" id="IPR036866">
    <property type="entry name" value="RibonucZ/Hydroxyglut_hydro"/>
</dbReference>
<feature type="transmembrane region" description="Helical" evidence="7">
    <location>
        <begin position="20"/>
        <end position="46"/>
    </location>
</feature>
<feature type="transmembrane region" description="Helical" evidence="7">
    <location>
        <begin position="421"/>
        <end position="443"/>
    </location>
</feature>
<proteinExistence type="predicted"/>
<feature type="domain" description="ComEC/Rec2-related protein" evidence="9">
    <location>
        <begin position="275"/>
        <end position="533"/>
    </location>
</feature>
<gene>
    <name evidence="10" type="ORF">ACFO3F_07980</name>
</gene>
<evidence type="ECO:0000313" key="11">
    <source>
        <dbReference type="Proteomes" id="UP001595955"/>
    </source>
</evidence>
<dbReference type="SUPFAM" id="SSF56281">
    <property type="entry name" value="Metallo-hydrolase/oxidoreductase"/>
    <property type="match status" value="1"/>
</dbReference>
<comment type="subcellular location">
    <subcellularLocation>
        <location evidence="1">Cell membrane</location>
        <topology evidence="1">Multi-pass membrane protein</topology>
    </subcellularLocation>
</comment>
<dbReference type="Pfam" id="PF00753">
    <property type="entry name" value="Lactamase_B"/>
    <property type="match status" value="1"/>
</dbReference>
<evidence type="ECO:0000256" key="2">
    <source>
        <dbReference type="ARBA" id="ARBA00022475"/>
    </source>
</evidence>
<feature type="compositionally biased region" description="Low complexity" evidence="6">
    <location>
        <begin position="72"/>
        <end position="83"/>
    </location>
</feature>
<protein>
    <submittedName>
        <fullName evidence="10">ComEC/Rec2 family competence protein</fullName>
    </submittedName>
</protein>
<dbReference type="Pfam" id="PF03772">
    <property type="entry name" value="Competence"/>
    <property type="match status" value="1"/>
</dbReference>
<feature type="region of interest" description="Disordered" evidence="6">
    <location>
        <begin position="672"/>
        <end position="704"/>
    </location>
</feature>
<feature type="compositionally biased region" description="Low complexity" evidence="6">
    <location>
        <begin position="685"/>
        <end position="702"/>
    </location>
</feature>
<evidence type="ECO:0000256" key="5">
    <source>
        <dbReference type="ARBA" id="ARBA00023136"/>
    </source>
</evidence>
<evidence type="ECO:0000256" key="7">
    <source>
        <dbReference type="SAM" id="Phobius"/>
    </source>
</evidence>
<reference evidence="11" key="1">
    <citation type="journal article" date="2019" name="Int. J. Syst. Evol. Microbiol.">
        <title>The Global Catalogue of Microorganisms (GCM) 10K type strain sequencing project: providing services to taxonomists for standard genome sequencing and annotation.</title>
        <authorList>
            <consortium name="The Broad Institute Genomics Platform"/>
            <consortium name="The Broad Institute Genome Sequencing Center for Infectious Disease"/>
            <person name="Wu L."/>
            <person name="Ma J."/>
        </authorList>
    </citation>
    <scope>NUCLEOTIDE SEQUENCE [LARGE SCALE GENOMIC DNA]</scope>
    <source>
        <strain evidence="11">JCM 3369</strain>
    </source>
</reference>
<evidence type="ECO:0000256" key="4">
    <source>
        <dbReference type="ARBA" id="ARBA00022989"/>
    </source>
</evidence>
<feature type="transmembrane region" description="Helical" evidence="7">
    <location>
        <begin position="324"/>
        <end position="342"/>
    </location>
</feature>
<organism evidence="10 11">
    <name type="scientific">Georgenia faecalis</name>
    <dbReference type="NCBI Taxonomy" id="2483799"/>
    <lineage>
        <taxon>Bacteria</taxon>
        <taxon>Bacillati</taxon>
        <taxon>Actinomycetota</taxon>
        <taxon>Actinomycetes</taxon>
        <taxon>Micrococcales</taxon>
        <taxon>Bogoriellaceae</taxon>
        <taxon>Georgenia</taxon>
    </lineage>
</organism>
<feature type="transmembrane region" description="Helical" evidence="7">
    <location>
        <begin position="292"/>
        <end position="317"/>
    </location>
</feature>
<keyword evidence="11" id="KW-1185">Reference proteome</keyword>
<dbReference type="RefSeq" id="WP_122823660.1">
    <property type="nucleotide sequence ID" value="NZ_CP033325.1"/>
</dbReference>
<evidence type="ECO:0000259" key="9">
    <source>
        <dbReference type="Pfam" id="PF03772"/>
    </source>
</evidence>
<sequence>MKPAPPVDARLVPAALAAWAAAFAVVVLPVPLALGLGVAVLLGCAWPARRVVAELRSARTSEPRAERRSAARRATGTASRPATDPADHPATSAEPRRARHRSAARAPVAAGVLVTGIVVAGTLAVGAGHVHVRETGALAALADRGARVTVTARVADDPAPLGPGPAWENGPRSRVRLDVEAVTARGHRDAARAPVLAIGGGAWGGAAVGERVVASGRLVRTDPGDDVVALLIADDPDVVAAAPAYHRVAAAMRAGLVAAVADASPQARGLVPGIAVGDDRALPPDLDAAMTAVGLTHVTAVSGAHVAIILGVVLALLGWAPRPARVAVGVVVLVGFVVLVRPEPSVVRATTMGAVALTALLLGRPARALPGLCAAVIVLLLLDPWMARSYGFVLSVLATAGLVLLARPWAQALATRMPAWLAHAVAIPAAAQVCCAPVVVLLAPTIATYAVPANALAALAVPPATVLGVLAALCAPWWPGVAGALATGAGWCTAWIAAVARFWAGLPGAELPWFGGAVGALGLALVTVLAVVAARRVTWRPRTVVALAVVGALLVLPAPRRFLTGSGPPEDWLAVQCDVGQGSALVVRSGPSAAVMVDVGPEGGAADDCLAELGVDRLDLLVLTHLHADHVGGLADVLDGRTVDRALVGPYAEPAGAAQDVLGRLADAGADVHRPTTDDVSARWGTTTGTAADDAANGTTTGSPAVSWQVLWPTRAALERAPPGDEDAVNDLSLVVRLDVEDLSVMALGDTEPDGQRGLLRGLREGAGGGPVDVVVVAHHGSPRQEPALAAQLAPRLALVSVGADNDYGHPAAGTLELYGGGGALVLRTDECGTITVVRAAGDLAAVSGCG</sequence>
<dbReference type="PANTHER" id="PTHR30619:SF1">
    <property type="entry name" value="RECOMBINATION PROTEIN 2"/>
    <property type="match status" value="1"/>
</dbReference>
<keyword evidence="4 7" id="KW-1133">Transmembrane helix</keyword>
<keyword evidence="2" id="KW-1003">Cell membrane</keyword>
<dbReference type="Proteomes" id="UP001595955">
    <property type="component" value="Unassembled WGS sequence"/>
</dbReference>
<feature type="transmembrane region" description="Helical" evidence="7">
    <location>
        <begin position="511"/>
        <end position="533"/>
    </location>
</feature>
<feature type="region of interest" description="Disordered" evidence="6">
    <location>
        <begin position="56"/>
        <end position="104"/>
    </location>
</feature>
<accession>A0ABV9D9Z2</accession>
<dbReference type="InterPro" id="IPR004477">
    <property type="entry name" value="ComEC_N"/>
</dbReference>
<dbReference type="Gene3D" id="3.60.15.10">
    <property type="entry name" value="Ribonuclease Z/Hydroxyacylglutathione hydrolase-like"/>
    <property type="match status" value="1"/>
</dbReference>
<evidence type="ECO:0000313" key="10">
    <source>
        <dbReference type="EMBL" id="MFC4555186.1"/>
    </source>
</evidence>
<name>A0ABV9D9Z2_9MICO</name>